<name>A0A0F8VZQ4_9ZZZZ</name>
<protein>
    <recommendedName>
        <fullName evidence="2">Peptidase M15C domain-containing protein</fullName>
    </recommendedName>
</protein>
<organism evidence="1">
    <name type="scientific">marine sediment metagenome</name>
    <dbReference type="NCBI Taxonomy" id="412755"/>
    <lineage>
        <taxon>unclassified sequences</taxon>
        <taxon>metagenomes</taxon>
        <taxon>ecological metagenomes</taxon>
    </lineage>
</organism>
<evidence type="ECO:0008006" key="2">
    <source>
        <dbReference type="Google" id="ProtNLM"/>
    </source>
</evidence>
<accession>A0A0F8VZQ4</accession>
<sequence length="135" mass="15230">MNRFGRNSRKHLATVDGRLQELAHKVLRIKDHSIVKGHRPKDEQNAAFASGASELEWPNGKHNAIPSEALDARTYPAPETEQELREDQLYLLGLYKGVASEMGIKIRTGGDWDRDGEIADNDFDDFFHVEIDDGT</sequence>
<dbReference type="InterPro" id="IPR009045">
    <property type="entry name" value="Zn_M74/Hedgehog-like"/>
</dbReference>
<dbReference type="EMBL" id="LAZR01068321">
    <property type="protein sequence ID" value="KKK49857.1"/>
    <property type="molecule type" value="Genomic_DNA"/>
</dbReference>
<dbReference type="Gene3D" id="3.30.1380.10">
    <property type="match status" value="1"/>
</dbReference>
<proteinExistence type="predicted"/>
<gene>
    <name evidence="1" type="ORF">LCGC14_3130810</name>
</gene>
<comment type="caution">
    <text evidence="1">The sequence shown here is derived from an EMBL/GenBank/DDBJ whole genome shotgun (WGS) entry which is preliminary data.</text>
</comment>
<evidence type="ECO:0000313" key="1">
    <source>
        <dbReference type="EMBL" id="KKK49857.1"/>
    </source>
</evidence>
<reference evidence="1" key="1">
    <citation type="journal article" date="2015" name="Nature">
        <title>Complex archaea that bridge the gap between prokaryotes and eukaryotes.</title>
        <authorList>
            <person name="Spang A."/>
            <person name="Saw J.H."/>
            <person name="Jorgensen S.L."/>
            <person name="Zaremba-Niedzwiedzka K."/>
            <person name="Martijn J."/>
            <person name="Lind A.E."/>
            <person name="van Eijk R."/>
            <person name="Schleper C."/>
            <person name="Guy L."/>
            <person name="Ettema T.J."/>
        </authorList>
    </citation>
    <scope>NUCLEOTIDE SEQUENCE</scope>
</reference>
<dbReference type="AlphaFoldDB" id="A0A0F8VZQ4"/>